<dbReference type="EMBL" id="CM044702">
    <property type="protein sequence ID" value="KAI5675981.1"/>
    <property type="molecule type" value="Genomic_DNA"/>
</dbReference>
<name>A0ACC0BTL2_CATRO</name>
<sequence>MVAPCPFPYGAIGPLAIGLHCRLGRCLIVRPPRNSYPHRVIVKFRCALQMCDREGQNFGWFIEKVDCHLVAPDIETSMQYRGLELLLAFLMDIEDLEESSNVED</sequence>
<organism evidence="1 2">
    <name type="scientific">Catharanthus roseus</name>
    <name type="common">Madagascar periwinkle</name>
    <name type="synonym">Vinca rosea</name>
    <dbReference type="NCBI Taxonomy" id="4058"/>
    <lineage>
        <taxon>Eukaryota</taxon>
        <taxon>Viridiplantae</taxon>
        <taxon>Streptophyta</taxon>
        <taxon>Embryophyta</taxon>
        <taxon>Tracheophyta</taxon>
        <taxon>Spermatophyta</taxon>
        <taxon>Magnoliopsida</taxon>
        <taxon>eudicotyledons</taxon>
        <taxon>Gunneridae</taxon>
        <taxon>Pentapetalae</taxon>
        <taxon>asterids</taxon>
        <taxon>lamiids</taxon>
        <taxon>Gentianales</taxon>
        <taxon>Apocynaceae</taxon>
        <taxon>Rauvolfioideae</taxon>
        <taxon>Vinceae</taxon>
        <taxon>Catharanthinae</taxon>
        <taxon>Catharanthus</taxon>
    </lineage>
</organism>
<evidence type="ECO:0000313" key="2">
    <source>
        <dbReference type="Proteomes" id="UP001060085"/>
    </source>
</evidence>
<reference evidence="2" key="1">
    <citation type="journal article" date="2023" name="Nat. Plants">
        <title>Single-cell RNA sequencing provides a high-resolution roadmap for understanding the multicellular compartmentation of specialized metabolism.</title>
        <authorList>
            <person name="Sun S."/>
            <person name="Shen X."/>
            <person name="Li Y."/>
            <person name="Li Y."/>
            <person name="Wang S."/>
            <person name="Li R."/>
            <person name="Zhang H."/>
            <person name="Shen G."/>
            <person name="Guo B."/>
            <person name="Wei J."/>
            <person name="Xu J."/>
            <person name="St-Pierre B."/>
            <person name="Chen S."/>
            <person name="Sun C."/>
        </authorList>
    </citation>
    <scope>NUCLEOTIDE SEQUENCE [LARGE SCALE GENOMIC DNA]</scope>
</reference>
<comment type="caution">
    <text evidence="1">The sequence shown here is derived from an EMBL/GenBank/DDBJ whole genome shotgun (WGS) entry which is preliminary data.</text>
</comment>
<keyword evidence="2" id="KW-1185">Reference proteome</keyword>
<gene>
    <name evidence="1" type="ORF">M9H77_06931</name>
</gene>
<proteinExistence type="predicted"/>
<dbReference type="Proteomes" id="UP001060085">
    <property type="component" value="Linkage Group LG02"/>
</dbReference>
<evidence type="ECO:0000313" key="1">
    <source>
        <dbReference type="EMBL" id="KAI5675981.1"/>
    </source>
</evidence>
<accession>A0ACC0BTL2</accession>
<protein>
    <submittedName>
        <fullName evidence="1">Uncharacterized protein</fullName>
    </submittedName>
</protein>